<name>A0A4U7JBI5_9FIRM</name>
<dbReference type="OrthoDB" id="2471504at2"/>
<keyword evidence="3" id="KW-1185">Reference proteome</keyword>
<gene>
    <name evidence="2" type="ORF">EHE19_013070</name>
</gene>
<dbReference type="Pfam" id="PF12645">
    <property type="entry name" value="HTH_16"/>
    <property type="match status" value="1"/>
</dbReference>
<dbReference type="KEGG" id="rher:EHE19_013070"/>
<dbReference type="Proteomes" id="UP000306409">
    <property type="component" value="Chromosome"/>
</dbReference>
<organism evidence="2 3">
    <name type="scientific">Ruminiclostridium herbifermentans</name>
    <dbReference type="NCBI Taxonomy" id="2488810"/>
    <lineage>
        <taxon>Bacteria</taxon>
        <taxon>Bacillati</taxon>
        <taxon>Bacillota</taxon>
        <taxon>Clostridia</taxon>
        <taxon>Eubacteriales</taxon>
        <taxon>Oscillospiraceae</taxon>
        <taxon>Ruminiclostridium</taxon>
    </lineage>
</organism>
<protein>
    <submittedName>
        <fullName evidence="2">Helix-turn-helix domain-containing protein</fullName>
    </submittedName>
</protein>
<feature type="domain" description="Helix-turn-helix conjugative transposon-like" evidence="1">
    <location>
        <begin position="18"/>
        <end position="68"/>
    </location>
</feature>
<evidence type="ECO:0000313" key="3">
    <source>
        <dbReference type="Proteomes" id="UP000306409"/>
    </source>
</evidence>
<evidence type="ECO:0000313" key="2">
    <source>
        <dbReference type="EMBL" id="QNU65824.1"/>
    </source>
</evidence>
<dbReference type="RefSeq" id="WP_137698295.1">
    <property type="nucleotide sequence ID" value="NZ_CP061336.1"/>
</dbReference>
<proteinExistence type="predicted"/>
<evidence type="ECO:0000259" key="1">
    <source>
        <dbReference type="Pfam" id="PF12645"/>
    </source>
</evidence>
<accession>A0A4U7JBI5</accession>
<sequence length="72" mass="8339">MEKKGVRSIARDNTEFRNTVKLAKQGDKNSMDEILNLFAYDIEYLSKYIMLPREDAIQSLKAELISIICNQI</sequence>
<dbReference type="EMBL" id="CP061336">
    <property type="protein sequence ID" value="QNU65824.1"/>
    <property type="molecule type" value="Genomic_DNA"/>
</dbReference>
<dbReference type="InterPro" id="IPR024760">
    <property type="entry name" value="HTH_dom_conjug_TS-like"/>
</dbReference>
<reference evidence="2 3" key="1">
    <citation type="submission" date="2020-09" db="EMBL/GenBank/DDBJ databases">
        <title>Characterization and genome sequencing of Ruminiclostridium sp. nov. MA18.</title>
        <authorList>
            <person name="Rettenmaier R."/>
            <person name="Kowollik M.-L."/>
            <person name="Liebl W."/>
            <person name="Zverlov V."/>
        </authorList>
    </citation>
    <scope>NUCLEOTIDE SEQUENCE [LARGE SCALE GENOMIC DNA]</scope>
    <source>
        <strain evidence="2 3">MA18</strain>
    </source>
</reference>
<dbReference type="AlphaFoldDB" id="A0A4U7JBI5"/>